<feature type="region of interest" description="Disordered" evidence="3">
    <location>
        <begin position="928"/>
        <end position="959"/>
    </location>
</feature>
<dbReference type="EMBL" id="JAIXMP010000001">
    <property type="protein sequence ID" value="KAI9279007.1"/>
    <property type="molecule type" value="Genomic_DNA"/>
</dbReference>
<feature type="region of interest" description="Disordered" evidence="3">
    <location>
        <begin position="1132"/>
        <end position="1161"/>
    </location>
</feature>
<feature type="region of interest" description="Disordered" evidence="3">
    <location>
        <begin position="659"/>
        <end position="681"/>
    </location>
</feature>
<evidence type="ECO:0000313" key="5">
    <source>
        <dbReference type="EMBL" id="KAI9279007.1"/>
    </source>
</evidence>
<organism evidence="5 6">
    <name type="scientific">Phascolomyces articulosus</name>
    <dbReference type="NCBI Taxonomy" id="60185"/>
    <lineage>
        <taxon>Eukaryota</taxon>
        <taxon>Fungi</taxon>
        <taxon>Fungi incertae sedis</taxon>
        <taxon>Mucoromycota</taxon>
        <taxon>Mucoromycotina</taxon>
        <taxon>Mucoromycetes</taxon>
        <taxon>Mucorales</taxon>
        <taxon>Lichtheimiaceae</taxon>
        <taxon>Phascolomyces</taxon>
    </lineage>
</organism>
<name>A0AAD5KSU9_9FUNG</name>
<evidence type="ECO:0000256" key="3">
    <source>
        <dbReference type="SAM" id="MobiDB-lite"/>
    </source>
</evidence>
<accession>A0AAD5KSU9</accession>
<dbReference type="InterPro" id="IPR016024">
    <property type="entry name" value="ARM-type_fold"/>
</dbReference>
<dbReference type="SUPFAM" id="SSF48371">
    <property type="entry name" value="ARM repeat"/>
    <property type="match status" value="1"/>
</dbReference>
<evidence type="ECO:0000313" key="6">
    <source>
        <dbReference type="Proteomes" id="UP001209540"/>
    </source>
</evidence>
<reference evidence="5" key="1">
    <citation type="journal article" date="2022" name="IScience">
        <title>Evolution of zygomycete secretomes and the origins of terrestrial fungal ecologies.</title>
        <authorList>
            <person name="Chang Y."/>
            <person name="Wang Y."/>
            <person name="Mondo S."/>
            <person name="Ahrendt S."/>
            <person name="Andreopoulos W."/>
            <person name="Barry K."/>
            <person name="Beard J."/>
            <person name="Benny G.L."/>
            <person name="Blankenship S."/>
            <person name="Bonito G."/>
            <person name="Cuomo C."/>
            <person name="Desiro A."/>
            <person name="Gervers K.A."/>
            <person name="Hundley H."/>
            <person name="Kuo A."/>
            <person name="LaButti K."/>
            <person name="Lang B.F."/>
            <person name="Lipzen A."/>
            <person name="O'Donnell K."/>
            <person name="Pangilinan J."/>
            <person name="Reynolds N."/>
            <person name="Sandor L."/>
            <person name="Smith M.E."/>
            <person name="Tsang A."/>
            <person name="Grigoriev I.V."/>
            <person name="Stajich J.E."/>
            <person name="Spatafora J.W."/>
        </authorList>
    </citation>
    <scope>NUCLEOTIDE SEQUENCE</scope>
    <source>
        <strain evidence="5">RSA 2281</strain>
    </source>
</reference>
<dbReference type="PANTHER" id="PTHR31139:SF4">
    <property type="entry name" value="ECTOPIC P GRANULES PROTEIN 5 HOMOLOG"/>
    <property type="match status" value="1"/>
</dbReference>
<protein>
    <recommendedName>
        <fullName evidence="4">Epg5-like TPR domain-containing protein</fullName>
    </recommendedName>
</protein>
<reference evidence="5" key="2">
    <citation type="submission" date="2023-02" db="EMBL/GenBank/DDBJ databases">
        <authorList>
            <consortium name="DOE Joint Genome Institute"/>
            <person name="Mondo S.J."/>
            <person name="Chang Y."/>
            <person name="Wang Y."/>
            <person name="Ahrendt S."/>
            <person name="Andreopoulos W."/>
            <person name="Barry K."/>
            <person name="Beard J."/>
            <person name="Benny G.L."/>
            <person name="Blankenship S."/>
            <person name="Bonito G."/>
            <person name="Cuomo C."/>
            <person name="Desiro A."/>
            <person name="Gervers K.A."/>
            <person name="Hundley H."/>
            <person name="Kuo A."/>
            <person name="LaButti K."/>
            <person name="Lang B.F."/>
            <person name="Lipzen A."/>
            <person name="O'Donnell K."/>
            <person name="Pangilinan J."/>
            <person name="Reynolds N."/>
            <person name="Sandor L."/>
            <person name="Smith M.W."/>
            <person name="Tsang A."/>
            <person name="Grigoriev I.V."/>
            <person name="Stajich J.E."/>
            <person name="Spatafora J.W."/>
        </authorList>
    </citation>
    <scope>NUCLEOTIDE SEQUENCE</scope>
    <source>
        <strain evidence="5">RSA 2281</strain>
    </source>
</reference>
<keyword evidence="2" id="KW-0072">Autophagy</keyword>
<keyword evidence="6" id="KW-1185">Reference proteome</keyword>
<comment type="caution">
    <text evidence="5">The sequence shown here is derived from an EMBL/GenBank/DDBJ whole genome shotgun (WGS) entry which is preliminary data.</text>
</comment>
<dbReference type="PANTHER" id="PTHR31139">
    <property type="entry name" value="ECTOPIC P GRANULES PROTEIN 5 HOMOLOG"/>
    <property type="match status" value="1"/>
</dbReference>
<dbReference type="InterPro" id="IPR051436">
    <property type="entry name" value="Autophagy-related_EPG5"/>
</dbReference>
<evidence type="ECO:0000259" key="4">
    <source>
        <dbReference type="Pfam" id="PF26573"/>
    </source>
</evidence>
<proteinExistence type="inferred from homology"/>
<feature type="domain" description="Epg5-like TPR" evidence="4">
    <location>
        <begin position="1049"/>
        <end position="1211"/>
    </location>
</feature>
<dbReference type="InterPro" id="IPR058750">
    <property type="entry name" value="TPR_Epg5"/>
</dbReference>
<gene>
    <name evidence="5" type="ORF">BDA99DRAFT_493745</name>
</gene>
<dbReference type="Proteomes" id="UP001209540">
    <property type="component" value="Unassembled WGS sequence"/>
</dbReference>
<feature type="compositionally biased region" description="Low complexity" evidence="3">
    <location>
        <begin position="949"/>
        <end position="959"/>
    </location>
</feature>
<evidence type="ECO:0000256" key="2">
    <source>
        <dbReference type="ARBA" id="ARBA00023006"/>
    </source>
</evidence>
<dbReference type="GO" id="GO:0005737">
    <property type="term" value="C:cytoplasm"/>
    <property type="evidence" value="ECO:0007669"/>
    <property type="project" value="TreeGrafter"/>
</dbReference>
<dbReference type="Pfam" id="PF26573">
    <property type="entry name" value="TPR_Epg5_2"/>
    <property type="match status" value="1"/>
</dbReference>
<dbReference type="GO" id="GO:0097352">
    <property type="term" value="P:autophagosome maturation"/>
    <property type="evidence" value="ECO:0007669"/>
    <property type="project" value="TreeGrafter"/>
</dbReference>
<evidence type="ECO:0000256" key="1">
    <source>
        <dbReference type="ARBA" id="ARBA00010948"/>
    </source>
</evidence>
<sequence length="2265" mass="260492">MHTIYDESPWQLAPTNTILHGECHDGNEITHEYEGQQAIFQPSEAARFKHKLDYHREDINPALYQCLFEAKLARITTQAWIDDALWSLQSRPQLRMNDAGRSQTGQYHGQEQDLILIRQLLYSLFAAERLYSNTNMTSSLQQEDETETTDIETEEMSAFIKDVRAWILHVSAAYLRLAPLQDRIVLLLHLLQSPGITQWATSLIQYIYQRDDHPWSLFMEEYLIMLSLLFDHSLYQQQQNVDMKPPQWNEDDYLAALDQLGIIYVFDTLCATVLRQQQHSNNYPALFSFADQLVTLLNIGIRTFVEQQYTNAMKRVAQIICQVAQVLIDRVTGSASDNGTKDKKHQQSMDDFLMRVVDGYLQIQDAKVWHFLPALPYHAVSIRALWKIVLSLLDIDDYTEPQDLQHALDNLPNISKILTFLEQSQIQGVFLLGCLSNVVTSISTSATTTTTTEEEKNKDRELTSCLIAIVAYTLFTTAFVDNNLREIYYKDVRDSFGSICTSQPFTISLLLRWTVSHFDTMEGMAVYLFRSLPLSLWKLLQSDLVLLHGLLAEGGPSNSSSTISNIKTTFARYVIEHLNYGYDEEQQDPVLSNSQPWHTRKRPFLPYAIHEELAFMLIDILRLHSPLPDSDKNANLIKAVSISVSSYLPTRTQQLLTTAATRMVSPSSSSSTRTTSSSSTTDNSVIEWSWKIALQLKLYDGTLSERATDIENSITSVFIKDMLHGHTDPTASHGALLVYISFLLSPTSRHFLRFESGNGWDKLLLILRRGRPEAVIQILSDIIPTFFYMHGDDFFNDENVLHFLRQMTDFKADPMLVHAVDMWIPPTIKKTTLFATDMNGIAMMMGSHVWHGMFIDSIDQITQGENGGSTGGGFSYRDLVLHSWIKTLFSKKDWMWNDHFVSAMDCLCKIAFCLRRHDLVRDMLSEEQNKLQHHRQHTGSPKLSPASGQHQQHQLQQNQQRNPLRMIKNMLPDAAYASLLAGEWSLASVTTNNLFRTPGIEQDSLWFAFDVLTLETINEEEERAAVAEACANTDDLTDMDIAAILKLHESRIEKPIDFFTIYRWLQHILICPADHPLMPLFLQMFFSLYYANIEHKGRQVFYGPIFFVKKQDMIEKLRDRIAYLQTYHGQQQTDAKSGSGRGSKQRSATMASNHSDSGGEDRSLYHEDLRRVYYAMWLWLDKTELLDPTFDINSLPKHYCPDLLQSCRQTDQRDTEEKRIKPWQDIQLLWRDFIQYDQLSDLFNEFPWIGSNKFRPISQQEDLHQHLIKHHTVYPPHTLSPPDLQLTKPAQILTSTELLSSSPEALMGSTIETLSQHAKRFREHLEQQRILDVAYLEKLATLYMNTSGSKHVEAPCGKRCKKPAEWDIIVSYAQKDDAVAEQLEENRKQVATRYIFRSVDARICIQALLAFRKFDAIVDQAKQGKRQNGTLVQLGWSCLQYVLKSIFRHDMKRFPPARIVVLHMSRALGEAIMEDASYIPKFFDLISEENNNQQQGDSPVQLVYPAFKPHSDNKHLPATLDRVLRQHSDAQLYLLSRFDMTAWTKSSYANETARGTVYTSLFSHLKPAILQANEPLYKAYGDLVLTLMEASGKSKKPEPVKVLELILKLLVDTVQHSKTDGRPAIVHAFAKKIKESERTNNDTLVALVTLLGNTFNSGKGDPHLFKTYTDSTPVLCQLLQNIFRDPKFTEGQKDGPTFVWRHVGQCFHAWWKSAEDRRQRNVSFSDVFARTYRNVIQFYLNYFDLSGRAKLLNWIFGYYHEKLLQLSSADDDGWIEYYGNTITSTLNWGYFDLSSNHLRRIHQTWSSLRQQGTQQDHRRSIYVNFIWRILLPWMKAHPQPSNVDKDRYDYTQIAFIFVQDGESVWSEANKVRNNALHQLWKTFCRHHTSLSVEQVSNIIRQLRHDWHHPLPLPSAASNNLFIAHCIDWVRRLTCFNEQKALMKRRRLFADYIFKLLSDDDIDMQRAWIQHIYQVANEHTPSETRGEDFEETILLIFSMLPRMHEEIPPGGNPSMLSAVFGALAKLPASFETVGLMENALEQYIINITSVSSSSSSSPDWCRLGELLSRSNPDYSLFLQYCLDQSAFLTMRVYGEAKLQQECGGALQDPARLANLAEEVAAVISIAKVDRKAVVHLVKFFATLFCRSKQQESRLLASIVSLSRTTSRWINAYHHSPKPNLGQEWHVFATLLDGFLASRLIARGVLSPAPTSVDWIKRIELMRSDKKYKPFHSILSKGIEITKEGDRWTIWQLDQAVTEFAQALWIS</sequence>
<comment type="similarity">
    <text evidence="1">Belongs to the EPG5 family.</text>
</comment>